<name>A0A3G9IZI4_9BACL</name>
<protein>
    <submittedName>
        <fullName evidence="2">Peptidase M20</fullName>
    </submittedName>
</protein>
<dbReference type="Gene3D" id="3.40.630.10">
    <property type="entry name" value="Zn peptidases"/>
    <property type="match status" value="1"/>
</dbReference>
<evidence type="ECO:0000256" key="1">
    <source>
        <dbReference type="PIRSR" id="PIRSR005962-1"/>
    </source>
</evidence>
<feature type="binding site" evidence="1">
    <location>
        <position position="109"/>
    </location>
    <ligand>
        <name>Mn(2+)</name>
        <dbReference type="ChEBI" id="CHEBI:29035"/>
        <label>2</label>
    </ligand>
</feature>
<dbReference type="SUPFAM" id="SSF53187">
    <property type="entry name" value="Zn-dependent exopeptidases"/>
    <property type="match status" value="1"/>
</dbReference>
<dbReference type="SUPFAM" id="SSF55031">
    <property type="entry name" value="Bacterial exopeptidase dimerisation domain"/>
    <property type="match status" value="1"/>
</dbReference>
<evidence type="ECO:0000313" key="2">
    <source>
        <dbReference type="EMBL" id="BBH21565.1"/>
    </source>
</evidence>
<reference evidence="2 3" key="1">
    <citation type="submission" date="2018-11" db="EMBL/GenBank/DDBJ databases">
        <title>Complete genome sequence of Paenibacillus baekrokdamisoli strain KCTC 33723.</title>
        <authorList>
            <person name="Kang S.W."/>
            <person name="Lee K.C."/>
            <person name="Kim K.K."/>
            <person name="Kim J.S."/>
            <person name="Kim D.S."/>
            <person name="Ko S.H."/>
            <person name="Yang S.H."/>
            <person name="Lee J.S."/>
        </authorList>
    </citation>
    <scope>NUCLEOTIDE SEQUENCE [LARGE SCALE GENOMIC DNA]</scope>
    <source>
        <strain evidence="2 3">KCTC 33723</strain>
    </source>
</reference>
<comment type="cofactor">
    <cofactor evidence="1">
        <name>Mn(2+)</name>
        <dbReference type="ChEBI" id="CHEBI:29035"/>
    </cofactor>
    <text evidence="1">The Mn(2+) ion enhances activity.</text>
</comment>
<dbReference type="CDD" id="cd03886">
    <property type="entry name" value="M20_Acy1"/>
    <property type="match status" value="1"/>
</dbReference>
<evidence type="ECO:0000313" key="3">
    <source>
        <dbReference type="Proteomes" id="UP000275368"/>
    </source>
</evidence>
<dbReference type="AlphaFoldDB" id="A0A3G9IZI4"/>
<gene>
    <name evidence="2" type="ORF">Back11_29100</name>
</gene>
<dbReference type="EMBL" id="AP019308">
    <property type="protein sequence ID" value="BBH21565.1"/>
    <property type="molecule type" value="Genomic_DNA"/>
</dbReference>
<feature type="binding site" evidence="1">
    <location>
        <position position="143"/>
    </location>
    <ligand>
        <name>Mn(2+)</name>
        <dbReference type="ChEBI" id="CHEBI:29035"/>
        <label>2</label>
    </ligand>
</feature>
<organism evidence="2 3">
    <name type="scientific">Paenibacillus baekrokdamisoli</name>
    <dbReference type="NCBI Taxonomy" id="1712516"/>
    <lineage>
        <taxon>Bacteria</taxon>
        <taxon>Bacillati</taxon>
        <taxon>Bacillota</taxon>
        <taxon>Bacilli</taxon>
        <taxon>Bacillales</taxon>
        <taxon>Paenibacillaceae</taxon>
        <taxon>Paenibacillus</taxon>
    </lineage>
</organism>
<keyword evidence="1" id="KW-0464">Manganese</keyword>
<dbReference type="RefSeq" id="WP_125658264.1">
    <property type="nucleotide sequence ID" value="NZ_AP019308.1"/>
</dbReference>
<dbReference type="InterPro" id="IPR036264">
    <property type="entry name" value="Bact_exopeptidase_dim_dom"/>
</dbReference>
<dbReference type="InterPro" id="IPR011650">
    <property type="entry name" value="Peptidase_M20_dimer"/>
</dbReference>
<proteinExistence type="predicted"/>
<feature type="binding site" evidence="1">
    <location>
        <position position="107"/>
    </location>
    <ligand>
        <name>Mn(2+)</name>
        <dbReference type="ChEBI" id="CHEBI:29035"/>
        <label>2</label>
    </ligand>
</feature>
<dbReference type="GO" id="GO:0046872">
    <property type="term" value="F:metal ion binding"/>
    <property type="evidence" value="ECO:0007669"/>
    <property type="project" value="UniProtKB-KW"/>
</dbReference>
<dbReference type="Gene3D" id="3.30.70.360">
    <property type="match status" value="1"/>
</dbReference>
<keyword evidence="1" id="KW-0479">Metal-binding</keyword>
<dbReference type="InterPro" id="IPR017439">
    <property type="entry name" value="Amidohydrolase"/>
</dbReference>
<dbReference type="Proteomes" id="UP000275368">
    <property type="component" value="Chromosome"/>
</dbReference>
<dbReference type="Pfam" id="PF07687">
    <property type="entry name" value="M20_dimer"/>
    <property type="match status" value="1"/>
</dbReference>
<feature type="binding site" evidence="1">
    <location>
        <position position="177"/>
    </location>
    <ligand>
        <name>Mn(2+)</name>
        <dbReference type="ChEBI" id="CHEBI:29035"/>
        <label>2</label>
    </ligand>
</feature>
<feature type="binding site" evidence="1">
    <location>
        <position position="376"/>
    </location>
    <ligand>
        <name>Mn(2+)</name>
        <dbReference type="ChEBI" id="CHEBI:29035"/>
        <label>2</label>
    </ligand>
</feature>
<dbReference type="PIRSF" id="PIRSF005962">
    <property type="entry name" value="Pept_M20D_amidohydro"/>
    <property type="match status" value="1"/>
</dbReference>
<dbReference type="NCBIfam" id="TIGR01891">
    <property type="entry name" value="amidohydrolases"/>
    <property type="match status" value="1"/>
</dbReference>
<sequence>MDTESIFALLEERADEWIALRREFHRHPELMYDVDWTAAQVADQLERFGLEVHRNVGNHFGKGVVGILHGAFPGKTILLRSDMDALPIMERNETEYRSEVDGKMHACGHDAHMTMLLAAAFGLSQARDQLAGTIKFVFQPAEEGAVNSPIDGELRSGGRDLVESGVADDVSAAFAFHVWPDLSVGRMAVHRNRAMAASTHFRVSFQGISGHHGAPHLAADALMMAAQFVMDAKAAIASAVNPLEPAVLSFGSIQAGTVINAIAESGEVSGTYRAYEPETVLRIRAILERCAESSASLYGGTSTAWFRMGKALINTDSAVQMAVEAGTKVLGAEQIAVLDTPSLAGEDFAYFLDKAPGAMLLIGIRNEQRGITFPLHHPEFDLDESALLIGARLYIQLAVESLLVEEEWQ</sequence>
<dbReference type="PANTHER" id="PTHR11014:SF63">
    <property type="entry name" value="METALLOPEPTIDASE, PUTATIVE (AFU_ORTHOLOGUE AFUA_6G09600)-RELATED"/>
    <property type="match status" value="1"/>
</dbReference>
<dbReference type="Pfam" id="PF01546">
    <property type="entry name" value="Peptidase_M20"/>
    <property type="match status" value="1"/>
</dbReference>
<accession>A0A3G9IZI4</accession>
<dbReference type="KEGG" id="pbk:Back11_29100"/>
<keyword evidence="3" id="KW-1185">Reference proteome</keyword>
<dbReference type="OrthoDB" id="9776731at2"/>
<dbReference type="GO" id="GO:0016787">
    <property type="term" value="F:hydrolase activity"/>
    <property type="evidence" value="ECO:0007669"/>
    <property type="project" value="InterPro"/>
</dbReference>
<dbReference type="PANTHER" id="PTHR11014">
    <property type="entry name" value="PEPTIDASE M20 FAMILY MEMBER"/>
    <property type="match status" value="1"/>
</dbReference>
<dbReference type="InterPro" id="IPR002933">
    <property type="entry name" value="Peptidase_M20"/>
</dbReference>